<name>A0AAN7N1Y8_MYCAM</name>
<dbReference type="AlphaFoldDB" id="A0AAN7N1Y8"/>
<accession>A0AAN7N1Y8</accession>
<protein>
    <recommendedName>
        <fullName evidence="3">Reverse transcriptase</fullName>
    </recommendedName>
</protein>
<evidence type="ECO:0000313" key="2">
    <source>
        <dbReference type="Proteomes" id="UP001333110"/>
    </source>
</evidence>
<proteinExistence type="predicted"/>
<sequence length="249" mass="27924">MSKWKPVTNGVPQGSAPGSILFNICINGIDSRIECTLSKFTDDTKLSGAVDSLREGMPSRGTLTGLRSGPRDPCEVQQGQVQAQKANRILGYIKRNMDSRSREVILPLYSALGLKHLFCEERLRDLELSSLQKRRLRADLINVYKYLKGGCKDDGARLFSVVPSDKTRGHGHQLKHRRFSLNIRKHFFPVGVTKRWQRLPRVLVGSPFLEIFKSHLDMVLGNRLCMSLLEQGGAGPDDLQRTIPTSTIL</sequence>
<dbReference type="PANTHER" id="PTHR33332">
    <property type="entry name" value="REVERSE TRANSCRIPTASE DOMAIN-CONTAINING PROTEIN"/>
    <property type="match status" value="1"/>
</dbReference>
<dbReference type="Proteomes" id="UP001333110">
    <property type="component" value="Unassembled WGS sequence"/>
</dbReference>
<comment type="caution">
    <text evidence="1">The sequence shown here is derived from an EMBL/GenBank/DDBJ whole genome shotgun (WGS) entry which is preliminary data.</text>
</comment>
<evidence type="ECO:0008006" key="3">
    <source>
        <dbReference type="Google" id="ProtNLM"/>
    </source>
</evidence>
<evidence type="ECO:0000313" key="1">
    <source>
        <dbReference type="EMBL" id="KAK4816234.1"/>
    </source>
</evidence>
<gene>
    <name evidence="1" type="ORF">QYF61_013642</name>
</gene>
<dbReference type="EMBL" id="JAUNZN010000009">
    <property type="protein sequence ID" value="KAK4816234.1"/>
    <property type="molecule type" value="Genomic_DNA"/>
</dbReference>
<reference evidence="1 2" key="1">
    <citation type="journal article" date="2023" name="J. Hered.">
        <title>Chromosome-level genome of the wood stork (Mycteria americana) provides insight into avian chromosome evolution.</title>
        <authorList>
            <person name="Flamio R. Jr."/>
            <person name="Ramstad K.M."/>
        </authorList>
    </citation>
    <scope>NUCLEOTIDE SEQUENCE [LARGE SCALE GENOMIC DNA]</scope>
    <source>
        <strain evidence="1">JAX WOST 10</strain>
    </source>
</reference>
<organism evidence="1 2">
    <name type="scientific">Mycteria americana</name>
    <name type="common">Wood stork</name>
    <dbReference type="NCBI Taxonomy" id="33587"/>
    <lineage>
        <taxon>Eukaryota</taxon>
        <taxon>Metazoa</taxon>
        <taxon>Chordata</taxon>
        <taxon>Craniata</taxon>
        <taxon>Vertebrata</taxon>
        <taxon>Euteleostomi</taxon>
        <taxon>Archelosauria</taxon>
        <taxon>Archosauria</taxon>
        <taxon>Dinosauria</taxon>
        <taxon>Saurischia</taxon>
        <taxon>Theropoda</taxon>
        <taxon>Coelurosauria</taxon>
        <taxon>Aves</taxon>
        <taxon>Neognathae</taxon>
        <taxon>Neoaves</taxon>
        <taxon>Aequornithes</taxon>
        <taxon>Ciconiiformes</taxon>
        <taxon>Ciconiidae</taxon>
        <taxon>Mycteria</taxon>
    </lineage>
</organism>
<keyword evidence="2" id="KW-1185">Reference proteome</keyword>